<evidence type="ECO:0000313" key="3">
    <source>
        <dbReference type="Proteomes" id="UP001221898"/>
    </source>
</evidence>
<feature type="region of interest" description="Disordered" evidence="1">
    <location>
        <begin position="1"/>
        <end position="25"/>
    </location>
</feature>
<accession>A0AAD7RYD5</accession>
<feature type="compositionally biased region" description="Basic and acidic residues" evidence="1">
    <location>
        <begin position="202"/>
        <end position="211"/>
    </location>
</feature>
<feature type="compositionally biased region" description="Polar residues" evidence="1">
    <location>
        <begin position="154"/>
        <end position="163"/>
    </location>
</feature>
<proteinExistence type="predicted"/>
<organism evidence="2 3">
    <name type="scientific">Aldrovandia affinis</name>
    <dbReference type="NCBI Taxonomy" id="143900"/>
    <lineage>
        <taxon>Eukaryota</taxon>
        <taxon>Metazoa</taxon>
        <taxon>Chordata</taxon>
        <taxon>Craniata</taxon>
        <taxon>Vertebrata</taxon>
        <taxon>Euteleostomi</taxon>
        <taxon>Actinopterygii</taxon>
        <taxon>Neopterygii</taxon>
        <taxon>Teleostei</taxon>
        <taxon>Notacanthiformes</taxon>
        <taxon>Halosauridae</taxon>
        <taxon>Aldrovandia</taxon>
    </lineage>
</organism>
<keyword evidence="3" id="KW-1185">Reference proteome</keyword>
<name>A0AAD7RYD5_9TELE</name>
<protein>
    <submittedName>
        <fullName evidence="2">Uncharacterized protein</fullName>
    </submittedName>
</protein>
<evidence type="ECO:0000313" key="2">
    <source>
        <dbReference type="EMBL" id="KAJ8392584.1"/>
    </source>
</evidence>
<evidence type="ECO:0000256" key="1">
    <source>
        <dbReference type="SAM" id="MobiDB-lite"/>
    </source>
</evidence>
<feature type="region of interest" description="Disordered" evidence="1">
    <location>
        <begin position="151"/>
        <end position="179"/>
    </location>
</feature>
<dbReference type="Proteomes" id="UP001221898">
    <property type="component" value="Unassembled WGS sequence"/>
</dbReference>
<sequence>MPMAPRSTVKRSPVKDTSRKVNVGPFTSPEDFALGMIRVKDNEDSKEGFMIITFKKRQSHSGKYLSPRRLKWSRELERVPTLDTLSKGNSQAQVGGALSYTNTSQWYSSSTENTHDMLVSAFTDEEDGHFSLSESAGKLVGQQLQRGNVVRVGTNGNYKSSGESPERDKPIQAHSPATISISPSAVQAFTLSVPERLFIKPQGKEEAEKARSTPPSSASLSPGRKSA</sequence>
<feature type="region of interest" description="Disordered" evidence="1">
    <location>
        <begin position="200"/>
        <end position="227"/>
    </location>
</feature>
<gene>
    <name evidence="2" type="ORF">AAFF_G00074620</name>
</gene>
<comment type="caution">
    <text evidence="2">The sequence shown here is derived from an EMBL/GenBank/DDBJ whole genome shotgun (WGS) entry which is preliminary data.</text>
</comment>
<dbReference type="EMBL" id="JAINUG010000145">
    <property type="protein sequence ID" value="KAJ8392584.1"/>
    <property type="molecule type" value="Genomic_DNA"/>
</dbReference>
<dbReference type="AlphaFoldDB" id="A0AAD7RYD5"/>
<reference evidence="2" key="1">
    <citation type="journal article" date="2023" name="Science">
        <title>Genome structures resolve the early diversification of teleost fishes.</title>
        <authorList>
            <person name="Parey E."/>
            <person name="Louis A."/>
            <person name="Montfort J."/>
            <person name="Bouchez O."/>
            <person name="Roques C."/>
            <person name="Iampietro C."/>
            <person name="Lluch J."/>
            <person name="Castinel A."/>
            <person name="Donnadieu C."/>
            <person name="Desvignes T."/>
            <person name="Floi Bucao C."/>
            <person name="Jouanno E."/>
            <person name="Wen M."/>
            <person name="Mejri S."/>
            <person name="Dirks R."/>
            <person name="Jansen H."/>
            <person name="Henkel C."/>
            <person name="Chen W.J."/>
            <person name="Zahm M."/>
            <person name="Cabau C."/>
            <person name="Klopp C."/>
            <person name="Thompson A.W."/>
            <person name="Robinson-Rechavi M."/>
            <person name="Braasch I."/>
            <person name="Lecointre G."/>
            <person name="Bobe J."/>
            <person name="Postlethwait J.H."/>
            <person name="Berthelot C."/>
            <person name="Roest Crollius H."/>
            <person name="Guiguen Y."/>
        </authorList>
    </citation>
    <scope>NUCLEOTIDE SEQUENCE</scope>
    <source>
        <strain evidence="2">NC1722</strain>
    </source>
</reference>